<dbReference type="PRINTS" id="PR00097">
    <property type="entry name" value="ANTSNTHASEII"/>
</dbReference>
<keyword evidence="4" id="KW-1185">Reference proteome</keyword>
<reference evidence="3 4" key="1">
    <citation type="submission" date="2024-06" db="EMBL/GenBank/DDBJ databases">
        <title>Sorghum-associated microbial communities from plants grown in Nebraska, USA.</title>
        <authorList>
            <person name="Schachtman D."/>
        </authorList>
    </citation>
    <scope>NUCLEOTIDE SEQUENCE [LARGE SCALE GENOMIC DNA]</scope>
    <source>
        <strain evidence="3 4">1288</strain>
    </source>
</reference>
<evidence type="ECO:0000259" key="2">
    <source>
        <dbReference type="Pfam" id="PF00117"/>
    </source>
</evidence>
<name>A0ABV2K1U5_SPOPS</name>
<proteinExistence type="predicted"/>
<organism evidence="3 4">
    <name type="scientific">Sporosarcina psychrophila</name>
    <name type="common">Bacillus psychrophilus</name>
    <dbReference type="NCBI Taxonomy" id="1476"/>
    <lineage>
        <taxon>Bacteria</taxon>
        <taxon>Bacillati</taxon>
        <taxon>Bacillota</taxon>
        <taxon>Bacilli</taxon>
        <taxon>Bacillales</taxon>
        <taxon>Caryophanaceae</taxon>
        <taxon>Sporosarcina</taxon>
    </lineage>
</organism>
<dbReference type="RefSeq" id="WP_067213606.1">
    <property type="nucleotide sequence ID" value="NZ_CP014616.1"/>
</dbReference>
<dbReference type="InterPro" id="IPR050472">
    <property type="entry name" value="Anth_synth/Amidotransfase"/>
</dbReference>
<dbReference type="PANTHER" id="PTHR43418:SF4">
    <property type="entry name" value="MULTIFUNCTIONAL TRYPTOPHAN BIOSYNTHESIS PROTEIN"/>
    <property type="match status" value="1"/>
</dbReference>
<keyword evidence="3" id="KW-0808">Transferase</keyword>
<keyword evidence="1" id="KW-0315">Glutamine amidotransferase</keyword>
<dbReference type="PRINTS" id="PR00099">
    <property type="entry name" value="CPSGATASE"/>
</dbReference>
<dbReference type="Gene3D" id="3.40.50.880">
    <property type="match status" value="1"/>
</dbReference>
<dbReference type="CDD" id="cd01743">
    <property type="entry name" value="GATase1_Anthranilate_Synthase"/>
    <property type="match status" value="1"/>
</dbReference>
<dbReference type="EMBL" id="JBEPME010000001">
    <property type="protein sequence ID" value="MET3655044.1"/>
    <property type="molecule type" value="Genomic_DNA"/>
</dbReference>
<dbReference type="GO" id="GO:0046820">
    <property type="term" value="F:4-amino-4-deoxychorismate synthase activity"/>
    <property type="evidence" value="ECO:0007669"/>
    <property type="project" value="UniProtKB-EC"/>
</dbReference>
<dbReference type="NCBIfam" id="TIGR00566">
    <property type="entry name" value="trpG_papA"/>
    <property type="match status" value="1"/>
</dbReference>
<evidence type="ECO:0000256" key="1">
    <source>
        <dbReference type="ARBA" id="ARBA00022962"/>
    </source>
</evidence>
<evidence type="ECO:0000313" key="4">
    <source>
        <dbReference type="Proteomes" id="UP001549104"/>
    </source>
</evidence>
<dbReference type="PANTHER" id="PTHR43418">
    <property type="entry name" value="MULTIFUNCTIONAL TRYPTOPHAN BIOSYNTHESIS PROTEIN-RELATED"/>
    <property type="match status" value="1"/>
</dbReference>
<dbReference type="Pfam" id="PF00117">
    <property type="entry name" value="GATase"/>
    <property type="match status" value="1"/>
</dbReference>
<protein>
    <submittedName>
        <fullName evidence="3">Para-aminobenzoate synthetase</fullName>
        <ecNumber evidence="3">2.6.1.85</ecNumber>
    </submittedName>
</protein>
<dbReference type="EC" id="2.6.1.85" evidence="3"/>
<dbReference type="InterPro" id="IPR017926">
    <property type="entry name" value="GATASE"/>
</dbReference>
<evidence type="ECO:0000313" key="3">
    <source>
        <dbReference type="EMBL" id="MET3655044.1"/>
    </source>
</evidence>
<accession>A0ABV2K1U5</accession>
<dbReference type="Proteomes" id="UP001549104">
    <property type="component" value="Unassembled WGS sequence"/>
</dbReference>
<dbReference type="PRINTS" id="PR00096">
    <property type="entry name" value="GATASE"/>
</dbReference>
<feature type="domain" description="Glutamine amidotransferase" evidence="2">
    <location>
        <begin position="4"/>
        <end position="187"/>
    </location>
</feature>
<gene>
    <name evidence="3" type="ORF">ABIC55_000128</name>
</gene>
<comment type="caution">
    <text evidence="3">The sequence shown here is derived from an EMBL/GenBank/DDBJ whole genome shotgun (WGS) entry which is preliminary data.</text>
</comment>
<keyword evidence="3" id="KW-0032">Aminotransferase</keyword>
<sequence>MRTLLIDNYDSYTFNLYQLIASINEELPIVVRNDQYSWNELQSISFDNVIISPGPGTPTKEKDFGVCRDVLRLSEVPILGVCLGHQGFAHTFGAKVVKAPTPMHGRISKVFHNDSELFKGVPQEFEVVRYHSLIVEDDLPTCLQKTAWTADGIIMGLQHTEKPICGVQFHPESICTEFGHQILENFSLMNKKTTIYG</sequence>
<dbReference type="SUPFAM" id="SSF52317">
    <property type="entry name" value="Class I glutamine amidotransferase-like"/>
    <property type="match status" value="1"/>
</dbReference>
<dbReference type="PROSITE" id="PS51273">
    <property type="entry name" value="GATASE_TYPE_1"/>
    <property type="match status" value="1"/>
</dbReference>
<dbReference type="InterPro" id="IPR006221">
    <property type="entry name" value="TrpG/PapA_dom"/>
</dbReference>
<dbReference type="InterPro" id="IPR029062">
    <property type="entry name" value="Class_I_gatase-like"/>
</dbReference>